<evidence type="ECO:0000256" key="10">
    <source>
        <dbReference type="RuleBase" id="RU363054"/>
    </source>
</evidence>
<evidence type="ECO:0000256" key="8">
    <source>
        <dbReference type="ARBA" id="ARBA00023136"/>
    </source>
</evidence>
<comment type="function">
    <text evidence="10">Part of the binding-protein-dependent transport system for phosphate; probably responsible for the translocation of the substrate across the membrane.</text>
</comment>
<dbReference type="InterPro" id="IPR000515">
    <property type="entry name" value="MetI-like"/>
</dbReference>
<dbReference type="InterPro" id="IPR011864">
    <property type="entry name" value="Phosphate_PstC"/>
</dbReference>
<dbReference type="RefSeq" id="WP_199919757.1">
    <property type="nucleotide sequence ID" value="NZ_CP020921.1"/>
</dbReference>
<dbReference type="Pfam" id="PF00528">
    <property type="entry name" value="BPD_transp_1"/>
    <property type="match status" value="1"/>
</dbReference>
<evidence type="ECO:0000256" key="4">
    <source>
        <dbReference type="ARBA" id="ARBA00022475"/>
    </source>
</evidence>
<feature type="transmembrane region" description="Helical" evidence="9">
    <location>
        <begin position="118"/>
        <end position="139"/>
    </location>
</feature>
<keyword evidence="13" id="KW-1185">Reference proteome</keyword>
<dbReference type="CDD" id="cd06261">
    <property type="entry name" value="TM_PBP2"/>
    <property type="match status" value="1"/>
</dbReference>
<dbReference type="AlphaFoldDB" id="A0A2R4W235"/>
<dbReference type="KEGG" id="taci:TDSAC_1464"/>
<proteinExistence type="inferred from homology"/>
<dbReference type="Gene3D" id="1.10.3720.10">
    <property type="entry name" value="MetI-like"/>
    <property type="match status" value="1"/>
</dbReference>
<reference evidence="12 13" key="1">
    <citation type="submission" date="2017-04" db="EMBL/GenBank/DDBJ databases">
        <title>Genomic insights into metabolism of Thermodesulfobium acidiphilum.</title>
        <authorList>
            <person name="Toshchakov S.V."/>
            <person name="Frolov E.N."/>
            <person name="Kublanov I.V."/>
            <person name="Samarov N.I."/>
            <person name="Novikov A."/>
            <person name="Lebedinsky A.V."/>
            <person name="Bonch-Osmolovskaya E.A."/>
            <person name="Chernyh N.A."/>
        </authorList>
    </citation>
    <scope>NUCLEOTIDE SEQUENCE [LARGE SCALE GENOMIC DNA]</scope>
    <source>
        <strain evidence="12 13">3127-1</strain>
    </source>
</reference>
<evidence type="ECO:0000256" key="5">
    <source>
        <dbReference type="ARBA" id="ARBA00022592"/>
    </source>
</evidence>
<dbReference type="PANTHER" id="PTHR30425:SF1">
    <property type="entry name" value="PHOSPHATE TRANSPORT SYSTEM PERMEASE PROTEIN PSTC"/>
    <property type="match status" value="1"/>
</dbReference>
<evidence type="ECO:0000256" key="3">
    <source>
        <dbReference type="ARBA" id="ARBA00022448"/>
    </source>
</evidence>
<evidence type="ECO:0000256" key="1">
    <source>
        <dbReference type="ARBA" id="ARBA00004651"/>
    </source>
</evidence>
<dbReference type="PANTHER" id="PTHR30425">
    <property type="entry name" value="PHOSPHATE TRANSPORT SYSTEM PERMEASE PROTEIN PST"/>
    <property type="match status" value="1"/>
</dbReference>
<keyword evidence="6 9" id="KW-0812">Transmembrane</keyword>
<dbReference type="GO" id="GO:0005315">
    <property type="term" value="F:phosphate transmembrane transporter activity"/>
    <property type="evidence" value="ECO:0007669"/>
    <property type="project" value="InterPro"/>
</dbReference>
<comment type="subcellular location">
    <subcellularLocation>
        <location evidence="1 9">Cell membrane</location>
        <topology evidence="1 9">Multi-pass membrane protein</topology>
    </subcellularLocation>
</comment>
<accession>A0A2R4W235</accession>
<comment type="similarity">
    <text evidence="2 10">Belongs to the binding-protein-dependent transport system permease family. CysTW subfamily.</text>
</comment>
<feature type="domain" description="ABC transmembrane type-1" evidence="11">
    <location>
        <begin position="78"/>
        <end position="302"/>
    </location>
</feature>
<dbReference type="SUPFAM" id="SSF161098">
    <property type="entry name" value="MetI-like"/>
    <property type="match status" value="1"/>
</dbReference>
<protein>
    <recommendedName>
        <fullName evidence="10">Phosphate transport system permease protein</fullName>
    </recommendedName>
</protein>
<keyword evidence="7 9" id="KW-1133">Transmembrane helix</keyword>
<dbReference type="NCBIfam" id="TIGR02138">
    <property type="entry name" value="phosphate_pstC"/>
    <property type="match status" value="1"/>
</dbReference>
<dbReference type="Proteomes" id="UP000244792">
    <property type="component" value="Chromosome"/>
</dbReference>
<evidence type="ECO:0000256" key="7">
    <source>
        <dbReference type="ARBA" id="ARBA00022989"/>
    </source>
</evidence>
<organism evidence="12 13">
    <name type="scientific">Thermodesulfobium acidiphilum</name>
    <dbReference type="NCBI Taxonomy" id="1794699"/>
    <lineage>
        <taxon>Bacteria</taxon>
        <taxon>Pseudomonadati</taxon>
        <taxon>Thermodesulfobiota</taxon>
        <taxon>Thermodesulfobiia</taxon>
        <taxon>Thermodesulfobiales</taxon>
        <taxon>Thermodesulfobiaceae</taxon>
        <taxon>Thermodesulfobium</taxon>
    </lineage>
</organism>
<evidence type="ECO:0000313" key="12">
    <source>
        <dbReference type="EMBL" id="AWB10804.1"/>
    </source>
</evidence>
<dbReference type="GO" id="GO:0006817">
    <property type="term" value="P:phosphate ion transport"/>
    <property type="evidence" value="ECO:0007669"/>
    <property type="project" value="UniProtKB-KW"/>
</dbReference>
<sequence length="313" mass="34766">MFKKANFLFDFGALRLTNFSFFDLLLKLSALFLVLLPVLIFIVLFINSLPAIEHLGLSVFTTNNWDPVNDKFGVIAPLFVTVMVGVISTIFGLMISTPIALFLSFYSRGKISSFFSTVIDALASIPSVVLGLWAIFYVAPHIDKIETIIKTLFGFIPFLNGTPSPFGLFTTILILTLMLVPIQTVLIKELIILVPKSLIEAGFSLGITKFEIVKCLILPFIREGIIAVIFLSLARGMEETMATAMLIGNRPFFPNSLFSPTATLTSIIANEFAEAFSRIYLSVLFELGLILFILVFTTNVLAKLLLRLLYRRA</sequence>
<feature type="transmembrane region" description="Helical" evidence="9">
    <location>
        <begin position="215"/>
        <end position="234"/>
    </location>
</feature>
<keyword evidence="4 10" id="KW-1003">Cell membrane</keyword>
<feature type="transmembrane region" description="Helical" evidence="9">
    <location>
        <begin position="74"/>
        <end position="106"/>
    </location>
</feature>
<dbReference type="EMBL" id="CP020921">
    <property type="protein sequence ID" value="AWB10804.1"/>
    <property type="molecule type" value="Genomic_DNA"/>
</dbReference>
<feature type="transmembrane region" description="Helical" evidence="9">
    <location>
        <begin position="166"/>
        <end position="194"/>
    </location>
</feature>
<dbReference type="InterPro" id="IPR035906">
    <property type="entry name" value="MetI-like_sf"/>
</dbReference>
<evidence type="ECO:0000256" key="2">
    <source>
        <dbReference type="ARBA" id="ARBA00007069"/>
    </source>
</evidence>
<feature type="transmembrane region" description="Helical" evidence="9">
    <location>
        <begin position="279"/>
        <end position="302"/>
    </location>
</feature>
<evidence type="ECO:0000313" key="13">
    <source>
        <dbReference type="Proteomes" id="UP000244792"/>
    </source>
</evidence>
<evidence type="ECO:0000256" key="9">
    <source>
        <dbReference type="RuleBase" id="RU363032"/>
    </source>
</evidence>
<dbReference type="GO" id="GO:0005886">
    <property type="term" value="C:plasma membrane"/>
    <property type="evidence" value="ECO:0007669"/>
    <property type="project" value="UniProtKB-SubCell"/>
</dbReference>
<keyword evidence="3 9" id="KW-0813">Transport</keyword>
<dbReference type="InterPro" id="IPR051124">
    <property type="entry name" value="Phosphate_Transport_Permease"/>
</dbReference>
<evidence type="ECO:0000259" key="11">
    <source>
        <dbReference type="PROSITE" id="PS50928"/>
    </source>
</evidence>
<evidence type="ECO:0000256" key="6">
    <source>
        <dbReference type="ARBA" id="ARBA00022692"/>
    </source>
</evidence>
<keyword evidence="8 9" id="KW-0472">Membrane</keyword>
<gene>
    <name evidence="12" type="ORF">TDSAC_1464</name>
</gene>
<keyword evidence="5 10" id="KW-0592">Phosphate transport</keyword>
<dbReference type="PROSITE" id="PS50928">
    <property type="entry name" value="ABC_TM1"/>
    <property type="match status" value="1"/>
</dbReference>
<feature type="transmembrane region" description="Helical" evidence="9">
    <location>
        <begin position="21"/>
        <end position="46"/>
    </location>
</feature>
<name>A0A2R4W235_THEAF</name>